<protein>
    <recommendedName>
        <fullName evidence="2">SHOCT domain-containing protein</fullName>
    </recommendedName>
</protein>
<organism evidence="1">
    <name type="scientific">viral metagenome</name>
    <dbReference type="NCBI Taxonomy" id="1070528"/>
    <lineage>
        <taxon>unclassified sequences</taxon>
        <taxon>metagenomes</taxon>
        <taxon>organismal metagenomes</taxon>
    </lineage>
</organism>
<accession>A0A6C0CRC1</accession>
<dbReference type="EMBL" id="MN739467">
    <property type="protein sequence ID" value="QHT06229.1"/>
    <property type="molecule type" value="Genomic_DNA"/>
</dbReference>
<proteinExistence type="predicted"/>
<dbReference type="AlphaFoldDB" id="A0A6C0CRC1"/>
<evidence type="ECO:0000313" key="1">
    <source>
        <dbReference type="EMBL" id="QHT06229.1"/>
    </source>
</evidence>
<evidence type="ECO:0008006" key="2">
    <source>
        <dbReference type="Google" id="ProtNLM"/>
    </source>
</evidence>
<reference evidence="1" key="1">
    <citation type="journal article" date="2020" name="Nature">
        <title>Giant virus diversity and host interactions through global metagenomics.</title>
        <authorList>
            <person name="Schulz F."/>
            <person name="Roux S."/>
            <person name="Paez-Espino D."/>
            <person name="Jungbluth S."/>
            <person name="Walsh D.A."/>
            <person name="Denef V.J."/>
            <person name="McMahon K.D."/>
            <person name="Konstantinidis K.T."/>
            <person name="Eloe-Fadrosh E.A."/>
            <person name="Kyrpides N.C."/>
            <person name="Woyke T."/>
        </authorList>
    </citation>
    <scope>NUCLEOTIDE SEQUENCE</scope>
    <source>
        <strain evidence="1">GVMAG-M-3300021425-30</strain>
    </source>
</reference>
<sequence length="682" mass="77109">MTFEEKSDAFDEFTRVAKNNPAEAFTTTDLEGNVYPFVVQFNCDFGGEESKKVATWRKQIRQIMRWHEESFHCNTCTENLHHLSIYAAKSGPTVFTDEQIGIFNGLPEANMSNRLLNKIVNLMKYHTKTVIPPFRLELCTDIQLRHGYAVTNDGEEFEHHVGHTNSHLTYPLSNKQKEMKEAFTNLSDIMFQFLDKLTRLADIESVRNRCQVILKHLSEHSYGNKYSAAVEWIISTCNDYQAAGQPVLPWDRIEIVAKMISQSHLGLNSDRKRISFHLQQANGAILNWLENAHNENALKGLIRETLNPKNYQQRKPAAVETWGAGGKGSTVGQLAMVRKLLGDFSVKFATVESLQRNRPSSTFVVPTSDYDSAVRTSDAYAALTSAAKNAKNRKSNHSLAAWSSDPYSDFSKITSIQELARNLKNIKPGDRLEFRYSANEPMVMYEFTKTHSDAWKIRSEDCDGDAATRGFSWSFLGNNSPHITLRTMKWGALQAIHFAGSERCVLVLQEPSRYSTPYSISTIEMAEKIRDEFNNSPSEKGRRQGFGAWALSSIAHSFGQTVLSLMPSVWMQPYYDGETPIIGPGFCRSSKKGHEGEFHFGKDIQIRIMRGTRKLWPSSSVYHSIRMFDSPPAKVSPPKTITSTGASDDWVEKLRSLKSLLDEGIISKYDFENKKASILANN</sequence>
<name>A0A6C0CRC1_9ZZZZ</name>